<name>C5FE00_ARTOC</name>
<dbReference type="PANTHER" id="PTHR47803">
    <property type="entry name" value="TRNA-SPECIFIC ADENOSINE DEAMINASE 1"/>
    <property type="match status" value="1"/>
</dbReference>
<dbReference type="SMART" id="SM00552">
    <property type="entry name" value="ADEAMc"/>
    <property type="match status" value="1"/>
</dbReference>
<dbReference type="GO" id="GO:0003723">
    <property type="term" value="F:RNA binding"/>
    <property type="evidence" value="ECO:0007669"/>
    <property type="project" value="InterPro"/>
</dbReference>
<evidence type="ECO:0000313" key="2">
    <source>
        <dbReference type="EMBL" id="EEQ28034.1"/>
    </source>
</evidence>
<sequence length="503" mass="55624">MDSAEWDCLDENTAEEALTCVSVATGAKCLSTSQIAQCNGLVLHDSHAEILALRAFNHWLLEECKSALTHYKEKHINCSCIGSPYDGTLNYKGPSTCSGSRFLQWNPESVERIENSRDSKDGNLQTSMPWPPFRIKEDVNIWMYCSCAPCGDASMELCMAAQEDATPWDLPVPESGDSETSTEPPHALLNGRAHFSILGVVRRKPSRADAESTLSKSCSDKLALKQVTSILSFPTSLLVAPTSNAYISNIILPEDELNRVGCNRSFGNGETGRMRALNSCVWETKSTADEIFTFRPFRVNSLPMEVFKTIWKYGKPTAKLPEEKVKTGNVSAVWTASPSFSLRPPFTAKGNDVPRFPEPEWHKAYIKTAPTNLNETLINGVKQGYRLNSPGFKKASALSRARMWALLRDVFYILDGCGVMPDRGENACISNLTQIVLSAPSYDSLKYMAARTGNLHARAQVLTDARLVLKNWIQNHGDGAWGLSVFDIPMKEKVARPETTRVG</sequence>
<dbReference type="GeneID" id="9226749"/>
<accession>C5FE00</accession>
<evidence type="ECO:0000259" key="1">
    <source>
        <dbReference type="PROSITE" id="PS50141"/>
    </source>
</evidence>
<dbReference type="PANTHER" id="PTHR47803:SF1">
    <property type="entry name" value="TRNA-SPECIFIC ADENOSINE DEAMINASE 1"/>
    <property type="match status" value="1"/>
</dbReference>
<dbReference type="InterPro" id="IPR002466">
    <property type="entry name" value="A_deamin"/>
</dbReference>
<protein>
    <submittedName>
        <fullName evidence="2">tRNA-specific adenosine deaminase 1</fullName>
    </submittedName>
</protein>
<dbReference type="AlphaFoldDB" id="C5FE00"/>
<dbReference type="Proteomes" id="UP000002035">
    <property type="component" value="Unassembled WGS sequence"/>
</dbReference>
<evidence type="ECO:0000313" key="3">
    <source>
        <dbReference type="Proteomes" id="UP000002035"/>
    </source>
</evidence>
<proteinExistence type="predicted"/>
<dbReference type="RefSeq" id="XP_002850818.1">
    <property type="nucleotide sequence ID" value="XM_002850772.1"/>
</dbReference>
<reference evidence="3" key="1">
    <citation type="journal article" date="2012" name="MBio">
        <title>Comparative genome analysis of Trichophyton rubrum and related dermatophytes reveals candidate genes involved in infection.</title>
        <authorList>
            <person name="Martinez D.A."/>
            <person name="Oliver B.G."/>
            <person name="Graeser Y."/>
            <person name="Goldberg J.M."/>
            <person name="Li W."/>
            <person name="Martinez-Rossi N.M."/>
            <person name="Monod M."/>
            <person name="Shelest E."/>
            <person name="Barton R.C."/>
            <person name="Birch E."/>
            <person name="Brakhage A.A."/>
            <person name="Chen Z."/>
            <person name="Gurr S.J."/>
            <person name="Heiman D."/>
            <person name="Heitman J."/>
            <person name="Kosti I."/>
            <person name="Rossi A."/>
            <person name="Saif S."/>
            <person name="Samalova M."/>
            <person name="Saunders C.W."/>
            <person name="Shea T."/>
            <person name="Summerbell R.C."/>
            <person name="Xu J."/>
            <person name="Young S."/>
            <person name="Zeng Q."/>
            <person name="Birren B.W."/>
            <person name="Cuomo C.A."/>
            <person name="White T.C."/>
        </authorList>
    </citation>
    <scope>NUCLEOTIDE SEQUENCE [LARGE SCALE GENOMIC DNA]</scope>
    <source>
        <strain evidence="3">ATCC MYA-4605 / CBS 113480</strain>
    </source>
</reference>
<dbReference type="InterPro" id="IPR042935">
    <property type="entry name" value="Tad1"/>
</dbReference>
<organism evidence="2 3">
    <name type="scientific">Arthroderma otae (strain ATCC MYA-4605 / CBS 113480)</name>
    <name type="common">Microsporum canis</name>
    <dbReference type="NCBI Taxonomy" id="554155"/>
    <lineage>
        <taxon>Eukaryota</taxon>
        <taxon>Fungi</taxon>
        <taxon>Dikarya</taxon>
        <taxon>Ascomycota</taxon>
        <taxon>Pezizomycotina</taxon>
        <taxon>Eurotiomycetes</taxon>
        <taxon>Eurotiomycetidae</taxon>
        <taxon>Onygenales</taxon>
        <taxon>Arthrodermataceae</taxon>
        <taxon>Microsporum</taxon>
    </lineage>
</organism>
<dbReference type="PROSITE" id="PS50141">
    <property type="entry name" value="A_DEAMIN_EDITASE"/>
    <property type="match status" value="1"/>
</dbReference>
<dbReference type="eggNOG" id="KOG2777">
    <property type="taxonomic scope" value="Eukaryota"/>
</dbReference>
<dbReference type="GO" id="GO:0043829">
    <property type="term" value="F:tRNA-specific adenosine-37 deaminase activity"/>
    <property type="evidence" value="ECO:0007669"/>
    <property type="project" value="TreeGrafter"/>
</dbReference>
<dbReference type="OrthoDB" id="10268011at2759"/>
<dbReference type="GO" id="GO:0002100">
    <property type="term" value="P:tRNA wobble adenosine to inosine editing"/>
    <property type="evidence" value="ECO:0007669"/>
    <property type="project" value="InterPro"/>
</dbReference>
<dbReference type="VEuPathDB" id="FungiDB:MCYG_00922"/>
<keyword evidence="3" id="KW-1185">Reference proteome</keyword>
<dbReference type="OMA" id="PDIKIYM"/>
<dbReference type="Pfam" id="PF02137">
    <property type="entry name" value="A_deamin"/>
    <property type="match status" value="2"/>
</dbReference>
<dbReference type="EMBL" id="DS995701">
    <property type="protein sequence ID" value="EEQ28034.1"/>
    <property type="molecule type" value="Genomic_DNA"/>
</dbReference>
<dbReference type="HOGENOM" id="CLU_005382_2_1_1"/>
<dbReference type="STRING" id="554155.C5FE00"/>
<gene>
    <name evidence="2" type="ORF">MCYG_00922</name>
</gene>
<feature type="domain" description="A to I editase" evidence="1">
    <location>
        <begin position="22"/>
        <end position="481"/>
    </location>
</feature>